<comment type="caution">
    <text evidence="1">The sequence shown here is derived from an EMBL/GenBank/DDBJ whole genome shotgun (WGS) entry which is preliminary data.</text>
</comment>
<evidence type="ECO:0000313" key="1">
    <source>
        <dbReference type="EMBL" id="KAK1139355.1"/>
    </source>
</evidence>
<accession>A0ACC3APB7</accession>
<sequence length="369" mass="40897">MPNHRVLKWELLANVKPSGIDSKDSALGQICACYDLGGGVGLGDSFAIHSIAALSSGRKLHQDRSIRDAELAEAASAVTELLPVWIDLADVAPGRFSSLPYPTHDPATPGKPHPFDHPPWFLVNVAASKYHCILGQNCVVESLLMVLRQPWCVLEICCCATKTVILVSQFATIAEKIYPGSYTIAIRLLSHEMETRAADRAGTSDSAINWTDDRLGALMIPRPTLALVRSLYTDLFFHGRQSRNPFWLCLIVVCAVSLDIAFSDLAGHLFDDANYRSTLECLERATSFTPRLRSTDSVSKRENVRMKASEKAPFRHTRPRRSTSDISLHNSARRQEGLNWNGSNGGPLSYHRLVLLHKMILKRIEESVV</sequence>
<protein>
    <submittedName>
        <fullName evidence="1">Uncharacterized protein</fullName>
    </submittedName>
</protein>
<gene>
    <name evidence="1" type="ORF">N8T08_000806</name>
</gene>
<evidence type="ECO:0000313" key="2">
    <source>
        <dbReference type="Proteomes" id="UP001177260"/>
    </source>
</evidence>
<dbReference type="Proteomes" id="UP001177260">
    <property type="component" value="Unassembled WGS sequence"/>
</dbReference>
<dbReference type="EMBL" id="JAOPJF010000109">
    <property type="protein sequence ID" value="KAK1139355.1"/>
    <property type="molecule type" value="Genomic_DNA"/>
</dbReference>
<reference evidence="1 2" key="1">
    <citation type="journal article" date="2023" name="ACS Omega">
        <title>Identification of the Neoaspergillic Acid Biosynthesis Gene Cluster by Establishing an In Vitro CRISPR-Ribonucleoprotein Genetic System in Aspergillus melleus.</title>
        <authorList>
            <person name="Yuan B."/>
            <person name="Grau M.F."/>
            <person name="Murata R.M."/>
            <person name="Torok T."/>
            <person name="Venkateswaran K."/>
            <person name="Stajich J.E."/>
            <person name="Wang C.C.C."/>
        </authorList>
    </citation>
    <scope>NUCLEOTIDE SEQUENCE [LARGE SCALE GENOMIC DNA]</scope>
    <source>
        <strain evidence="1 2">IMV 1140</strain>
    </source>
</reference>
<name>A0ACC3APB7_9EURO</name>
<keyword evidence="2" id="KW-1185">Reference proteome</keyword>
<proteinExistence type="predicted"/>
<organism evidence="1 2">
    <name type="scientific">Aspergillus melleus</name>
    <dbReference type="NCBI Taxonomy" id="138277"/>
    <lineage>
        <taxon>Eukaryota</taxon>
        <taxon>Fungi</taxon>
        <taxon>Dikarya</taxon>
        <taxon>Ascomycota</taxon>
        <taxon>Pezizomycotina</taxon>
        <taxon>Eurotiomycetes</taxon>
        <taxon>Eurotiomycetidae</taxon>
        <taxon>Eurotiales</taxon>
        <taxon>Aspergillaceae</taxon>
        <taxon>Aspergillus</taxon>
        <taxon>Aspergillus subgen. Circumdati</taxon>
    </lineage>
</organism>